<feature type="compositionally biased region" description="Low complexity" evidence="5">
    <location>
        <begin position="895"/>
        <end position="912"/>
    </location>
</feature>
<dbReference type="PANTHER" id="PTHR45832:SF22">
    <property type="entry name" value="SERINE_THREONINE-PROTEIN KINASE SAMKA-RELATED"/>
    <property type="match status" value="1"/>
</dbReference>
<feature type="region of interest" description="Disordered" evidence="5">
    <location>
        <begin position="1150"/>
        <end position="1207"/>
    </location>
</feature>
<dbReference type="PROSITE" id="PS50011">
    <property type="entry name" value="PROTEIN_KINASE_DOM"/>
    <property type="match status" value="1"/>
</dbReference>
<dbReference type="RefSeq" id="WP_093170207.1">
    <property type="nucleotide sequence ID" value="NZ_FNCN01000008.1"/>
</dbReference>
<feature type="compositionally biased region" description="Low complexity" evidence="5">
    <location>
        <begin position="590"/>
        <end position="608"/>
    </location>
</feature>
<feature type="compositionally biased region" description="Low complexity" evidence="5">
    <location>
        <begin position="1079"/>
        <end position="1111"/>
    </location>
</feature>
<dbReference type="PANTHER" id="PTHR45832">
    <property type="entry name" value="SERINE/THREONINE-PROTEIN KINASE SAMKA-RELATED-RELATED"/>
    <property type="match status" value="1"/>
</dbReference>
<evidence type="ECO:0000256" key="3">
    <source>
        <dbReference type="ARBA" id="ARBA00022840"/>
    </source>
</evidence>
<dbReference type="STRING" id="504805.SAMN05421505_108110"/>
<dbReference type="InterPro" id="IPR017441">
    <property type="entry name" value="Protein_kinase_ATP_BS"/>
</dbReference>
<feature type="compositionally biased region" description="Low complexity" evidence="5">
    <location>
        <begin position="920"/>
        <end position="959"/>
    </location>
</feature>
<feature type="domain" description="Protein kinase" evidence="6">
    <location>
        <begin position="17"/>
        <end position="280"/>
    </location>
</feature>
<feature type="compositionally biased region" description="Low complexity" evidence="5">
    <location>
        <begin position="1242"/>
        <end position="1278"/>
    </location>
</feature>
<keyword evidence="8" id="KW-1185">Reference proteome</keyword>
<feature type="compositionally biased region" description="Low complexity" evidence="5">
    <location>
        <begin position="753"/>
        <end position="783"/>
    </location>
</feature>
<feature type="region of interest" description="Disordered" evidence="5">
    <location>
        <begin position="276"/>
        <end position="1137"/>
    </location>
</feature>
<feature type="compositionally biased region" description="Low complexity" evidence="5">
    <location>
        <begin position="862"/>
        <end position="877"/>
    </location>
</feature>
<accession>A0A1G7XAP8</accession>
<evidence type="ECO:0000313" key="7">
    <source>
        <dbReference type="EMBL" id="SDG81302.1"/>
    </source>
</evidence>
<feature type="compositionally biased region" description="Low complexity" evidence="5">
    <location>
        <begin position="796"/>
        <end position="807"/>
    </location>
</feature>
<keyword evidence="7" id="KW-0808">Transferase</keyword>
<feature type="compositionally biased region" description="Low complexity" evidence="5">
    <location>
        <begin position="327"/>
        <end position="344"/>
    </location>
</feature>
<keyword evidence="3 4" id="KW-0067">ATP-binding</keyword>
<evidence type="ECO:0000256" key="5">
    <source>
        <dbReference type="SAM" id="MobiDB-lite"/>
    </source>
</evidence>
<keyword evidence="2 4" id="KW-0547">Nucleotide-binding</keyword>
<gene>
    <name evidence="7" type="ORF">SAMN05421505_108110</name>
</gene>
<feature type="compositionally biased region" description="Low complexity" evidence="5">
    <location>
        <begin position="704"/>
        <end position="744"/>
    </location>
</feature>
<sequence>MQWDGEHRNDRRIADRYHLLEPIGQGGMGVVWRAHDELLDRTVAVKEVRYGGGLGDEKHVLNRRMMREARAAARLTHPNVVVVYDVIEEDHRPWIVMQLVPSRSLGQVIRADGPLKPRRVADIGLQVLDALRGAHRAGVLHRDVKPENVLLAHDGRVVLTDFGIATLETETALTMTGLAGTPAFIAPERLRGLPARRESDLWSLGATLYAAVEGKSPHDRGMAMATMHSVLNDAPALPRNAGPLFPVLDGLLRKEPVQRLTYDEAADMLRKVMEGHSPTMPFGVVAPRPPAASPAAEPIPETGHHASPARPAGPGDAGKRPGRNPYQGQGDAQQGRGNAQQGRGDAPRLRGHAPVAGTVRPRRPAPPPEPPAADDVEIATRKSRLPGTAGPGPAAARYGTDAAEAPATRRPAPGATSESRAAEKSLLEPSEAVGGRPSSARSHGGLPEVDAPRTPSTSASGKTAKGRKPGAGGAAAAGKAAKADGPAPAGAAAASGDPLEDDALTSPSLVMPAILDDAPPPSGGDAAPGMTVTASPAKGKTGAGTASTGKAGTSAAKSGTGKAASGTADAAKSGTGKSGTGAAGKGKPGTGQAKTGSGSSDADTSDAGKPGRSSSGKSADKSRIAGPGTDVTDTDKSGTSGPDANAGKPGTADLYTDTAGTDKSATSDTGSGTPRSTSSRATPTGSDKSDLPDSGPDDLDTDATDTGTPTPGKPGSATPSPDSTSKPGTSRTGKTSTGKTGTSGPDTNAGKPGTADLDTDTTGTDTAGTDTAGTDGGSLSTGARTLGTGSSRTAPTSSDKSGTSGSDADIDGLDSDGTDSDAATPGKPGSAAPDLDTASTSKPDLSGLDTDTSDKDAAETDTASTGTAGTGSMSASARKPKADSPDNASTGTGKPGASGSDAADAAQPASGDPDLDAADAEAASGTAATGKARSRTTGSGKSKSGATGSSATGSSKAGTGKPGAGSADAVLGADSPASLHENASDSAKNHDGDAQHGDSGDADRPRTAADKPGKPSETGKVSTSSARSGGAKPAASTSEAEDAPPPESEPASPARASLGADDASWSDSGETRKHPTMGSPASEPASTPASGWSSRSAPGSASGADSAPRASTSAYGKAEPKAASPKAGVRDEEAVAVPGLVGTPTVRVREERPALDDLPPSYFGATAKLPTPPLEQAPAAPRQPLADAQSTVMGLRPSMPPRRSSPLRKVVPAVTVAVVIVAGVSLYLGMRSGEAVNPAPPEVTTSASAAPSTAEPEGGRRPAATPAEPAEPTATPAEKPAEKEEKDALPAGWKMYKDKKMGFSVGLPPGWKELSRTGSWVRFRGPGASPSSYLHIEEASEPGGDPLKDWRRQEPTLKYNFGGYKKLWIKKVDYQKAAADWEFTWRANSGKSRVRNRGFVTDNGRAYAIYWHTRSNKWKEHLRFFNGFADTFKPAK</sequence>
<evidence type="ECO:0000256" key="2">
    <source>
        <dbReference type="ARBA" id="ARBA00022741"/>
    </source>
</evidence>
<feature type="region of interest" description="Disordered" evidence="5">
    <location>
        <begin position="1237"/>
        <end position="1291"/>
    </location>
</feature>
<evidence type="ECO:0000256" key="4">
    <source>
        <dbReference type="PROSITE-ProRule" id="PRU10141"/>
    </source>
</evidence>
<protein>
    <submittedName>
        <fullName evidence="7">Serine/threonine protein kinase</fullName>
    </submittedName>
</protein>
<dbReference type="SMART" id="SM00220">
    <property type="entry name" value="S_TKc"/>
    <property type="match status" value="1"/>
</dbReference>
<dbReference type="InterPro" id="IPR011009">
    <property type="entry name" value="Kinase-like_dom_sf"/>
</dbReference>
<dbReference type="CDD" id="cd14014">
    <property type="entry name" value="STKc_PknB_like"/>
    <property type="match status" value="1"/>
</dbReference>
<dbReference type="GO" id="GO:0005524">
    <property type="term" value="F:ATP binding"/>
    <property type="evidence" value="ECO:0007669"/>
    <property type="project" value="UniProtKB-UniRule"/>
</dbReference>
<dbReference type="PROSITE" id="PS00107">
    <property type="entry name" value="PROTEIN_KINASE_ATP"/>
    <property type="match status" value="1"/>
</dbReference>
<feature type="compositionally biased region" description="Acidic residues" evidence="5">
    <location>
        <begin position="808"/>
        <end position="819"/>
    </location>
</feature>
<evidence type="ECO:0000313" key="8">
    <source>
        <dbReference type="Proteomes" id="UP000198923"/>
    </source>
</evidence>
<dbReference type="PROSITE" id="PS00108">
    <property type="entry name" value="PROTEIN_KINASE_ST"/>
    <property type="match status" value="1"/>
</dbReference>
<comment type="similarity">
    <text evidence="1">Belongs to the protein kinase superfamily. STE Ser/Thr protein kinase family. STE20 subfamily.</text>
</comment>
<dbReference type="InterPro" id="IPR008271">
    <property type="entry name" value="Ser/Thr_kinase_AS"/>
</dbReference>
<feature type="binding site" evidence="4">
    <location>
        <position position="46"/>
    </location>
    <ligand>
        <name>ATP</name>
        <dbReference type="ChEBI" id="CHEBI:30616"/>
    </ligand>
</feature>
<dbReference type="Gene3D" id="3.30.200.20">
    <property type="entry name" value="Phosphorylase Kinase, domain 1"/>
    <property type="match status" value="1"/>
</dbReference>
<feature type="compositionally biased region" description="Low complexity" evidence="5">
    <location>
        <begin position="476"/>
        <end position="494"/>
    </location>
</feature>
<dbReference type="GO" id="GO:0004674">
    <property type="term" value="F:protein serine/threonine kinase activity"/>
    <property type="evidence" value="ECO:0007669"/>
    <property type="project" value="UniProtKB-KW"/>
</dbReference>
<dbReference type="Gene3D" id="1.10.510.10">
    <property type="entry name" value="Transferase(Phosphotransferase) domain 1"/>
    <property type="match status" value="1"/>
</dbReference>
<dbReference type="InterPro" id="IPR000719">
    <property type="entry name" value="Prot_kinase_dom"/>
</dbReference>
<dbReference type="Proteomes" id="UP000198923">
    <property type="component" value="Unassembled WGS sequence"/>
</dbReference>
<keyword evidence="7" id="KW-0418">Kinase</keyword>
<feature type="compositionally biased region" description="Basic and acidic residues" evidence="5">
    <location>
        <begin position="987"/>
        <end position="1014"/>
    </location>
</feature>
<evidence type="ECO:0000256" key="1">
    <source>
        <dbReference type="ARBA" id="ARBA00008874"/>
    </source>
</evidence>
<dbReference type="Pfam" id="PF00069">
    <property type="entry name" value="Pkinase"/>
    <property type="match status" value="1"/>
</dbReference>
<feature type="compositionally biased region" description="Gly residues" evidence="5">
    <location>
        <begin position="576"/>
        <end position="589"/>
    </location>
</feature>
<evidence type="ECO:0000259" key="6">
    <source>
        <dbReference type="PROSITE" id="PS50011"/>
    </source>
</evidence>
<reference evidence="7 8" key="1">
    <citation type="submission" date="2016-10" db="EMBL/GenBank/DDBJ databases">
        <authorList>
            <person name="de Groot N.N."/>
        </authorList>
    </citation>
    <scope>NUCLEOTIDE SEQUENCE [LARGE SCALE GENOMIC DNA]</scope>
    <source>
        <strain evidence="7 8">CPCC 201354</strain>
    </source>
</reference>
<keyword evidence="7" id="KW-0723">Serine/threonine-protein kinase</keyword>
<feature type="compositionally biased region" description="Low complexity" evidence="5">
    <location>
        <begin position="523"/>
        <end position="575"/>
    </location>
</feature>
<feature type="compositionally biased region" description="Low complexity" evidence="5">
    <location>
        <begin position="666"/>
        <end position="686"/>
    </location>
</feature>
<dbReference type="SUPFAM" id="SSF56112">
    <property type="entry name" value="Protein kinase-like (PK-like)"/>
    <property type="match status" value="1"/>
</dbReference>
<feature type="compositionally biased region" description="Low complexity" evidence="5">
    <location>
        <begin position="386"/>
        <end position="416"/>
    </location>
</feature>
<proteinExistence type="inferred from homology"/>
<feature type="compositionally biased region" description="Basic and acidic residues" evidence="5">
    <location>
        <begin position="1279"/>
        <end position="1288"/>
    </location>
</feature>
<organism evidence="7 8">
    <name type="scientific">Sinosporangium album</name>
    <dbReference type="NCBI Taxonomy" id="504805"/>
    <lineage>
        <taxon>Bacteria</taxon>
        <taxon>Bacillati</taxon>
        <taxon>Actinomycetota</taxon>
        <taxon>Actinomycetes</taxon>
        <taxon>Streptosporangiales</taxon>
        <taxon>Streptosporangiaceae</taxon>
        <taxon>Sinosporangium</taxon>
    </lineage>
</organism>
<dbReference type="InterPro" id="IPR051931">
    <property type="entry name" value="PAK3-like"/>
</dbReference>
<name>A0A1G7XAP8_9ACTN</name>
<feature type="compositionally biased region" description="Low complexity" evidence="5">
    <location>
        <begin position="1195"/>
        <end position="1207"/>
    </location>
</feature>
<dbReference type="EMBL" id="FNCN01000008">
    <property type="protein sequence ID" value="SDG81302.1"/>
    <property type="molecule type" value="Genomic_DNA"/>
</dbReference>